<dbReference type="OrthoDB" id="412787at2759"/>
<dbReference type="GO" id="GO:0005739">
    <property type="term" value="C:mitochondrion"/>
    <property type="evidence" value="ECO:0007669"/>
    <property type="project" value="TreeGrafter"/>
</dbReference>
<dbReference type="Pfam" id="PF03372">
    <property type="entry name" value="Exo_endo_phos"/>
    <property type="match status" value="1"/>
</dbReference>
<dbReference type="GO" id="GO:0000288">
    <property type="term" value="P:nuclear-transcribed mRNA catabolic process, deadenylation-dependent decay"/>
    <property type="evidence" value="ECO:0007669"/>
    <property type="project" value="TreeGrafter"/>
</dbReference>
<dbReference type="SUPFAM" id="SSF56219">
    <property type="entry name" value="DNase I-like"/>
    <property type="match status" value="1"/>
</dbReference>
<name>A0A5N4ALR2_PHOPY</name>
<dbReference type="PANTHER" id="PTHR12121">
    <property type="entry name" value="CARBON CATABOLITE REPRESSOR PROTEIN 4"/>
    <property type="match status" value="1"/>
</dbReference>
<dbReference type="GO" id="GO:0000175">
    <property type="term" value="F:3'-5'-RNA exonuclease activity"/>
    <property type="evidence" value="ECO:0007669"/>
    <property type="project" value="TreeGrafter"/>
</dbReference>
<dbReference type="AlphaFoldDB" id="A0A5N4ALR2"/>
<accession>A0A5N4ALR2</accession>
<dbReference type="EMBL" id="VVIM01000006">
    <property type="protein sequence ID" value="KAB0798203.1"/>
    <property type="molecule type" value="Genomic_DNA"/>
</dbReference>
<dbReference type="InterPro" id="IPR036691">
    <property type="entry name" value="Endo/exonu/phosph_ase_sf"/>
</dbReference>
<organism evidence="2 3">
    <name type="scientific">Photinus pyralis</name>
    <name type="common">Common eastern firefly</name>
    <name type="synonym">Lampyris pyralis</name>
    <dbReference type="NCBI Taxonomy" id="7054"/>
    <lineage>
        <taxon>Eukaryota</taxon>
        <taxon>Metazoa</taxon>
        <taxon>Ecdysozoa</taxon>
        <taxon>Arthropoda</taxon>
        <taxon>Hexapoda</taxon>
        <taxon>Insecta</taxon>
        <taxon>Pterygota</taxon>
        <taxon>Neoptera</taxon>
        <taxon>Endopterygota</taxon>
        <taxon>Coleoptera</taxon>
        <taxon>Polyphaga</taxon>
        <taxon>Elateriformia</taxon>
        <taxon>Elateroidea</taxon>
        <taxon>Lampyridae</taxon>
        <taxon>Lampyrinae</taxon>
        <taxon>Photinus</taxon>
    </lineage>
</organism>
<proteinExistence type="predicted"/>
<comment type="caution">
    <text evidence="2">The sequence shown here is derived from an EMBL/GenBank/DDBJ whole genome shotgun (WGS) entry which is preliminary data.</text>
</comment>
<sequence length="546" mass="63091">MNKEKAHLRELVQTNQCELIFPLHLTKENSGIVWNGEIHSVRACTDVMQSFLSHTQRKIGKLLETKGVSDIEVPVRMTVNGTDVKGDTTCKQFVEKPKKNLVFTIFNQSFEVIINAPLVQQIIIPRTLYVHYSYQPLKFKSIYTEKELSDFIWCTSTDCEVWTEVCKNFRFKPSNKDLNKHVKLKCIPRNVHSTGPPFEVISQTTVMEMAVIPQCPFDDRHKFTKSWLTAKNEMRVVSYNILSNLYSEKTSPHPHCTLQALSIDYRKQLILKELLGYKADILCLQEVDHHIFVRYLKPKLSKIYKGLFHKKGYRISEGLACFFNTEKFKLLDTSQLVFCEELRTNTLFKRTWNLVRQCNTLKDCIIKQPTSLQVTVLKVKHTEEIIIVANTHLYYHSEASQIRLLQTSIALDYIKDVYNQYKRTSKSRVSVLFCGDFNSVPSSAVYEFILHGVVQHSFQVDIENEVKSVCLSHPFQFASAYGTPKYTNYTEEFKGCLDYIFYDRGSFTVLDCVPLPSEEILAEKVALPNDVFPSDHLALIANLRLT</sequence>
<evidence type="ECO:0000259" key="1">
    <source>
        <dbReference type="Pfam" id="PF03372"/>
    </source>
</evidence>
<dbReference type="InterPro" id="IPR050410">
    <property type="entry name" value="CCR4/nocturin_mRNA_transcr"/>
</dbReference>
<dbReference type="Gene3D" id="3.60.10.10">
    <property type="entry name" value="Endonuclease/exonuclease/phosphatase"/>
    <property type="match status" value="1"/>
</dbReference>
<dbReference type="PANTHER" id="PTHR12121:SF37">
    <property type="entry name" value="2',5'-PHOSPHODIESTERASE 12"/>
    <property type="match status" value="1"/>
</dbReference>
<keyword evidence="3" id="KW-1185">Reference proteome</keyword>
<dbReference type="InterPro" id="IPR005135">
    <property type="entry name" value="Endo/exonuclease/phosphatase"/>
</dbReference>
<dbReference type="InParanoid" id="A0A5N4ALR2"/>
<reference evidence="2 3" key="1">
    <citation type="journal article" date="2018" name="Elife">
        <title>Firefly genomes illuminate parallel origins of bioluminescence in beetles.</title>
        <authorList>
            <person name="Fallon T.R."/>
            <person name="Lower S.E."/>
            <person name="Chang C.H."/>
            <person name="Bessho-Uehara M."/>
            <person name="Martin G.J."/>
            <person name="Bewick A.J."/>
            <person name="Behringer M."/>
            <person name="Debat H.J."/>
            <person name="Wong I."/>
            <person name="Day J.C."/>
            <person name="Suvorov A."/>
            <person name="Silva C.J."/>
            <person name="Stanger-Hall K.F."/>
            <person name="Hall D.W."/>
            <person name="Schmitz R.J."/>
            <person name="Nelson D.R."/>
            <person name="Lewis S.M."/>
            <person name="Shigenobu S."/>
            <person name="Bybee S.M."/>
            <person name="Larracuente A.M."/>
            <person name="Oba Y."/>
            <person name="Weng J.K."/>
        </authorList>
    </citation>
    <scope>NUCLEOTIDE SEQUENCE [LARGE SCALE GENOMIC DNA]</scope>
    <source>
        <strain evidence="2">1611_PpyrPB1</strain>
        <tissue evidence="2">Whole body</tissue>
    </source>
</reference>
<feature type="domain" description="Endonuclease/exonuclease/phosphatase" evidence="1">
    <location>
        <begin position="238"/>
        <end position="536"/>
    </location>
</feature>
<evidence type="ECO:0000313" key="2">
    <source>
        <dbReference type="EMBL" id="KAB0798203.1"/>
    </source>
</evidence>
<gene>
    <name evidence="2" type="ORF">PPYR_09196</name>
</gene>
<protein>
    <recommendedName>
        <fullName evidence="1">Endonuclease/exonuclease/phosphatase domain-containing protein</fullName>
    </recommendedName>
</protein>
<dbReference type="Proteomes" id="UP000327044">
    <property type="component" value="Unassembled WGS sequence"/>
</dbReference>
<evidence type="ECO:0000313" key="3">
    <source>
        <dbReference type="Proteomes" id="UP000327044"/>
    </source>
</evidence>